<evidence type="ECO:0000256" key="2">
    <source>
        <dbReference type="ARBA" id="ARBA00023043"/>
    </source>
</evidence>
<keyword evidence="1" id="KW-0677">Repeat</keyword>
<feature type="non-terminal residue" evidence="5">
    <location>
        <position position="1"/>
    </location>
</feature>
<evidence type="ECO:0000313" key="6">
    <source>
        <dbReference type="Proteomes" id="UP000626109"/>
    </source>
</evidence>
<name>A0A813KGD9_POLGL</name>
<dbReference type="Gene3D" id="1.25.40.20">
    <property type="entry name" value="Ankyrin repeat-containing domain"/>
    <property type="match status" value="1"/>
</dbReference>
<keyword evidence="4" id="KW-0812">Transmembrane</keyword>
<gene>
    <name evidence="5" type="ORF">PGLA2088_LOCUS31386</name>
</gene>
<accession>A0A813KGD9</accession>
<protein>
    <submittedName>
        <fullName evidence="5">Uncharacterized protein</fullName>
    </submittedName>
</protein>
<dbReference type="InterPro" id="IPR050889">
    <property type="entry name" value="Dendritic_Spine_Reg/Scaffold"/>
</dbReference>
<sequence>MKRHALGIDGAMEAGRADGPPVRSGNVSMIPPNIQPYEAAAATGRSAPSSSGSAKAQRNDWQKTAAIAVAIWLGGWFLGYSALWPLYSVLHVLSWLLQFTPFASVADWWSKGGPVPDVYPAANELKIPSSQVGRYIESYVQSYGDAALIFAAHDGYAQLVEGLLLNKELGYGDLIDAADESGHTALLYSSGRGFPQVTSALLKGGAEPDAPKQGKDGRGLASLMEAAGTGHRNIVTLLLQ</sequence>
<keyword evidence="2" id="KW-0040">ANK repeat</keyword>
<dbReference type="PANTHER" id="PTHR24166">
    <property type="entry name" value="ROLLING PEBBLES, ISOFORM B"/>
    <property type="match status" value="1"/>
</dbReference>
<dbReference type="AlphaFoldDB" id="A0A813KGD9"/>
<dbReference type="InterPro" id="IPR036770">
    <property type="entry name" value="Ankyrin_rpt-contain_sf"/>
</dbReference>
<dbReference type="PANTHER" id="PTHR24166:SF48">
    <property type="entry name" value="PROTEIN VAPYRIN"/>
    <property type="match status" value="1"/>
</dbReference>
<organism evidence="5 6">
    <name type="scientific">Polarella glacialis</name>
    <name type="common">Dinoflagellate</name>
    <dbReference type="NCBI Taxonomy" id="89957"/>
    <lineage>
        <taxon>Eukaryota</taxon>
        <taxon>Sar</taxon>
        <taxon>Alveolata</taxon>
        <taxon>Dinophyceae</taxon>
        <taxon>Suessiales</taxon>
        <taxon>Suessiaceae</taxon>
        <taxon>Polarella</taxon>
    </lineage>
</organism>
<keyword evidence="4" id="KW-1133">Transmembrane helix</keyword>
<dbReference type="EMBL" id="CAJNNW010029357">
    <property type="protein sequence ID" value="CAE8699972.1"/>
    <property type="molecule type" value="Genomic_DNA"/>
</dbReference>
<dbReference type="Proteomes" id="UP000626109">
    <property type="component" value="Unassembled WGS sequence"/>
</dbReference>
<feature type="region of interest" description="Disordered" evidence="3">
    <location>
        <begin position="1"/>
        <end position="23"/>
    </location>
</feature>
<dbReference type="SUPFAM" id="SSF48403">
    <property type="entry name" value="Ankyrin repeat"/>
    <property type="match status" value="1"/>
</dbReference>
<feature type="transmembrane region" description="Helical" evidence="4">
    <location>
        <begin position="65"/>
        <end position="87"/>
    </location>
</feature>
<evidence type="ECO:0000313" key="5">
    <source>
        <dbReference type="EMBL" id="CAE8699972.1"/>
    </source>
</evidence>
<keyword evidence="4" id="KW-0472">Membrane</keyword>
<evidence type="ECO:0000256" key="3">
    <source>
        <dbReference type="SAM" id="MobiDB-lite"/>
    </source>
</evidence>
<evidence type="ECO:0000256" key="1">
    <source>
        <dbReference type="ARBA" id="ARBA00022737"/>
    </source>
</evidence>
<reference evidence="5" key="1">
    <citation type="submission" date="2021-02" db="EMBL/GenBank/DDBJ databases">
        <authorList>
            <person name="Dougan E. K."/>
            <person name="Rhodes N."/>
            <person name="Thang M."/>
            <person name="Chan C."/>
        </authorList>
    </citation>
    <scope>NUCLEOTIDE SEQUENCE</scope>
</reference>
<dbReference type="InterPro" id="IPR002110">
    <property type="entry name" value="Ankyrin_rpt"/>
</dbReference>
<proteinExistence type="predicted"/>
<comment type="caution">
    <text evidence="5">The sequence shown here is derived from an EMBL/GenBank/DDBJ whole genome shotgun (WGS) entry which is preliminary data.</text>
</comment>
<evidence type="ECO:0000256" key="4">
    <source>
        <dbReference type="SAM" id="Phobius"/>
    </source>
</evidence>
<dbReference type="Pfam" id="PF12796">
    <property type="entry name" value="Ank_2"/>
    <property type="match status" value="1"/>
</dbReference>